<dbReference type="KEGG" id="amr:AM1_G0006"/>
<evidence type="ECO:0000313" key="2">
    <source>
        <dbReference type="Proteomes" id="UP000000268"/>
    </source>
</evidence>
<geneLocation type="plasmid" evidence="1 2">
    <name>pREB7</name>
</geneLocation>
<keyword evidence="2" id="KW-1185">Reference proteome</keyword>
<organism evidence="1 2">
    <name type="scientific">Acaryochloris marina (strain MBIC 11017)</name>
    <dbReference type="NCBI Taxonomy" id="329726"/>
    <lineage>
        <taxon>Bacteria</taxon>
        <taxon>Bacillati</taxon>
        <taxon>Cyanobacteriota</taxon>
        <taxon>Cyanophyceae</taxon>
        <taxon>Acaryochloridales</taxon>
        <taxon>Acaryochloridaceae</taxon>
        <taxon>Acaryochloris</taxon>
    </lineage>
</organism>
<protein>
    <submittedName>
        <fullName evidence="1">Uncharacterized protein</fullName>
    </submittedName>
</protein>
<accession>A8ZQA0</accession>
<keyword evidence="1" id="KW-0614">Plasmid</keyword>
<name>A8ZQA0_ACAM1</name>
<sequence length="38" mass="4259">MQLVSATLQLGQSDKNLGLLPKLRGFYAQKLAIKTHYI</sequence>
<gene>
    <name evidence="1" type="ordered locus">AM1_G0006</name>
</gene>
<reference evidence="1 2" key="1">
    <citation type="journal article" date="2008" name="Proc. Natl. Acad. Sci. U.S.A.">
        <title>Niche adaptation and genome expansion in the chlorophyll d-producing cyanobacterium Acaryochloris marina.</title>
        <authorList>
            <person name="Swingley W.D."/>
            <person name="Chen M."/>
            <person name="Cheung P.C."/>
            <person name="Conrad A.L."/>
            <person name="Dejesa L.C."/>
            <person name="Hao J."/>
            <person name="Honchak B.M."/>
            <person name="Karbach L.E."/>
            <person name="Kurdoglu A."/>
            <person name="Lahiri S."/>
            <person name="Mastrian S.D."/>
            <person name="Miyashita H."/>
            <person name="Page L."/>
            <person name="Ramakrishna P."/>
            <person name="Satoh S."/>
            <person name="Sattley W.M."/>
            <person name="Shimada Y."/>
            <person name="Taylor H.L."/>
            <person name="Tomo T."/>
            <person name="Tsuchiya T."/>
            <person name="Wang Z.T."/>
            <person name="Raymond J."/>
            <person name="Mimuro M."/>
            <person name="Blankenship R.E."/>
            <person name="Touchman J.W."/>
        </authorList>
    </citation>
    <scope>NUCLEOTIDE SEQUENCE [LARGE SCALE GENOMIC DNA]</scope>
    <source>
        <strain evidence="2">MBIC 11017</strain>
        <plasmid evidence="2">Plasmid pREB7</plasmid>
    </source>
</reference>
<evidence type="ECO:0000313" key="1">
    <source>
        <dbReference type="EMBL" id="ABW33186.1"/>
    </source>
</evidence>
<proteinExistence type="predicted"/>
<dbReference type="HOGENOM" id="CLU_3323301_0_0_3"/>
<dbReference type="AlphaFoldDB" id="A8ZQA0"/>
<dbReference type="EMBL" id="CP000844">
    <property type="protein sequence ID" value="ABW33186.1"/>
    <property type="molecule type" value="Genomic_DNA"/>
</dbReference>
<dbReference type="Proteomes" id="UP000000268">
    <property type="component" value="Plasmid pREB7"/>
</dbReference>